<proteinExistence type="predicted"/>
<evidence type="ECO:0000313" key="1">
    <source>
        <dbReference type="EMBL" id="ATC90848.1"/>
    </source>
</evidence>
<name>A0ABN5C5A1_9GAMM</name>
<dbReference type="RefSeq" id="WP_058154812.1">
    <property type="nucleotide sequence ID" value="NZ_CP011030.1"/>
</dbReference>
<dbReference type="Proteomes" id="UP000217258">
    <property type="component" value="Chromosome I"/>
</dbReference>
<organism evidence="1 2">
    <name type="scientific">Pseudoalteromonas issachenkonii</name>
    <dbReference type="NCBI Taxonomy" id="152297"/>
    <lineage>
        <taxon>Bacteria</taxon>
        <taxon>Pseudomonadati</taxon>
        <taxon>Pseudomonadota</taxon>
        <taxon>Gammaproteobacteria</taxon>
        <taxon>Alteromonadales</taxon>
        <taxon>Pseudoalteromonadaceae</taxon>
        <taxon>Pseudoalteromonas</taxon>
    </lineage>
</organism>
<keyword evidence="2" id="KW-1185">Reference proteome</keyword>
<dbReference type="EMBL" id="CP011030">
    <property type="protein sequence ID" value="ATC90848.1"/>
    <property type="molecule type" value="Genomic_DNA"/>
</dbReference>
<evidence type="ECO:0000313" key="2">
    <source>
        <dbReference type="Proteomes" id="UP000217258"/>
    </source>
</evidence>
<protein>
    <recommendedName>
        <fullName evidence="3">AB hydrolase-1 domain-containing protein</fullName>
    </recommendedName>
</protein>
<dbReference type="InterPro" id="IPR029058">
    <property type="entry name" value="AB_hydrolase_fold"/>
</dbReference>
<dbReference type="SUPFAM" id="SSF53474">
    <property type="entry name" value="alpha/beta-Hydrolases"/>
    <property type="match status" value="1"/>
</dbReference>
<sequence>MRFITLIMSFIVLLSGCQNFIAKQITKPVRPVIFDKSVLNSNVMGQKTQYCISKKQCVNFLYTSPTILYKGKEISTVTLNFELKNGTTIKTFEETLNHTNKHSIKKNNLIILLPGYGIDYTIYGIQSRWLAHFTGADVVVAPSPNQNEPFDFGLVNANIVSEYIKSQKYENISLVSYSMGAVASNHIIGKLNINKHILIAPMINFKTALNTIARLTHPIYSTFLGDDYLNEVANKIIEESGVPPYKLNLFNILSAPSYTKKTYIFASNADKVSPYSDLYTLNNKNITINEVKSLNHPEMVALISKQQREAILLLLNE</sequence>
<dbReference type="Gene3D" id="3.40.50.1820">
    <property type="entry name" value="alpha/beta hydrolase"/>
    <property type="match status" value="1"/>
</dbReference>
<evidence type="ECO:0008006" key="3">
    <source>
        <dbReference type="Google" id="ProtNLM"/>
    </source>
</evidence>
<gene>
    <name evidence="1" type="ORF">PISS_a1982</name>
</gene>
<reference evidence="1 2" key="1">
    <citation type="submission" date="2015-06" db="EMBL/GenBank/DDBJ databases">
        <authorList>
            <person name="Xie B.-B."/>
            <person name="Rong J.-C."/>
            <person name="Qin Q.-L."/>
            <person name="Zhang Y.-Z."/>
        </authorList>
    </citation>
    <scope>NUCLEOTIDE SEQUENCE [LARGE SCALE GENOMIC DNA]</scope>
    <source>
        <strain evidence="1 2">KMM 3549</strain>
    </source>
</reference>
<dbReference type="PROSITE" id="PS51257">
    <property type="entry name" value="PROKAR_LIPOPROTEIN"/>
    <property type="match status" value="1"/>
</dbReference>
<accession>A0ABN5C5A1</accession>